<evidence type="ECO:0000256" key="2">
    <source>
        <dbReference type="ARBA" id="ARBA00022598"/>
    </source>
</evidence>
<evidence type="ECO:0000259" key="4">
    <source>
        <dbReference type="Pfam" id="PF13193"/>
    </source>
</evidence>
<comment type="similarity">
    <text evidence="1">Belongs to the ATP-dependent AMP-binding enzyme family.</text>
</comment>
<dbReference type="InterPro" id="IPR000873">
    <property type="entry name" value="AMP-dep_synth/lig_dom"/>
</dbReference>
<dbReference type="OrthoDB" id="9803968at2"/>
<dbReference type="InterPro" id="IPR045851">
    <property type="entry name" value="AMP-bd_C_sf"/>
</dbReference>
<dbReference type="PANTHER" id="PTHR43201:SF8">
    <property type="entry name" value="ACYL-COA SYNTHETASE FAMILY MEMBER 3"/>
    <property type="match status" value="1"/>
</dbReference>
<dbReference type="AlphaFoldDB" id="A0A0W8IAM7"/>
<dbReference type="PANTHER" id="PTHR43201">
    <property type="entry name" value="ACYL-COA SYNTHETASE"/>
    <property type="match status" value="1"/>
</dbReference>
<dbReference type="Gene3D" id="3.40.50.12780">
    <property type="entry name" value="N-terminal domain of ligase-like"/>
    <property type="match status" value="1"/>
</dbReference>
<evidence type="ECO:0000313" key="5">
    <source>
        <dbReference type="EMBL" id="KUG57022.1"/>
    </source>
</evidence>
<protein>
    <submittedName>
        <fullName evidence="5">Malonyl-CoA synthase</fullName>
    </submittedName>
</protein>
<proteinExistence type="inferred from homology"/>
<gene>
    <name evidence="5" type="ORF">AVL61_15670</name>
</gene>
<dbReference type="FunFam" id="3.30.300.30:FF:000008">
    <property type="entry name" value="2,3-dihydroxybenzoate-AMP ligase"/>
    <property type="match status" value="1"/>
</dbReference>
<reference evidence="6" key="1">
    <citation type="submission" date="2015-12" db="EMBL/GenBank/DDBJ databases">
        <authorList>
            <person name="Nair G.R."/>
            <person name="Kaur G."/>
            <person name="Mayilraj S."/>
        </authorList>
    </citation>
    <scope>NUCLEOTIDE SEQUENCE [LARGE SCALE GENOMIC DNA]</scope>
    <source>
        <strain evidence="6">CD08_4</strain>
    </source>
</reference>
<dbReference type="RefSeq" id="WP_058874234.1">
    <property type="nucleotide sequence ID" value="NZ_LQBK01000021.1"/>
</dbReference>
<organism evidence="5 6">
    <name type="scientific">Kocuria rosea subsp. polaris</name>
    <dbReference type="NCBI Taxonomy" id="136273"/>
    <lineage>
        <taxon>Bacteria</taxon>
        <taxon>Bacillati</taxon>
        <taxon>Actinomycetota</taxon>
        <taxon>Actinomycetes</taxon>
        <taxon>Micrococcales</taxon>
        <taxon>Micrococcaceae</taxon>
        <taxon>Kocuria</taxon>
    </lineage>
</organism>
<name>A0A0W8IAM7_KOCRO</name>
<dbReference type="PROSITE" id="PS00455">
    <property type="entry name" value="AMP_BINDING"/>
    <property type="match status" value="1"/>
</dbReference>
<feature type="domain" description="AMP-dependent synthetase/ligase" evidence="3">
    <location>
        <begin position="8"/>
        <end position="359"/>
    </location>
</feature>
<dbReference type="NCBIfam" id="NF005702">
    <property type="entry name" value="PRK07514.1"/>
    <property type="match status" value="1"/>
</dbReference>
<dbReference type="Gene3D" id="3.30.300.30">
    <property type="match status" value="1"/>
</dbReference>
<evidence type="ECO:0000259" key="3">
    <source>
        <dbReference type="Pfam" id="PF00501"/>
    </source>
</evidence>
<evidence type="ECO:0000313" key="6">
    <source>
        <dbReference type="Proteomes" id="UP000053512"/>
    </source>
</evidence>
<keyword evidence="2" id="KW-0436">Ligase</keyword>
<dbReference type="Pfam" id="PF00501">
    <property type="entry name" value="AMP-binding"/>
    <property type="match status" value="1"/>
</dbReference>
<dbReference type="Pfam" id="PF13193">
    <property type="entry name" value="AMP-binding_C"/>
    <property type="match status" value="1"/>
</dbReference>
<dbReference type="GO" id="GO:0031956">
    <property type="term" value="F:medium-chain fatty acid-CoA ligase activity"/>
    <property type="evidence" value="ECO:0007669"/>
    <property type="project" value="TreeGrafter"/>
</dbReference>
<dbReference type="CDD" id="cd05941">
    <property type="entry name" value="MCS"/>
    <property type="match status" value="1"/>
</dbReference>
<sequence>MRTIHQLFEDAVERHGEKALSIEPDGRRLTYAAVHALTEELAGTLTALGVRPGDRVAVRTEKLPEVVALYLATLRVGAIYLPLNTAYTGSELRYFVEDARPALFVCIPGEEEDLAGDSPDGVRYLSMGPHRTGTLFAQGSARPGPPAAVDLDAPAAILYTSGTTGRSKGAVLTHRNLASNCATLTEAWQYTHDDVLIHALPIFHIHGLFVAVNMSVTTGATMHFLPKFDPQAVLDLMPEATVLMGVPTFYTRLLRHPDLTAERTRTMRLFVSGSAPLTAETHHEWQDRTGHAILERYGMTETGMMCSNPYAGERRAGTVGPPLPGISIRVAERGSSAELPAGEVGSIQVAGPNVFREYWNQPEKTAEEFTDDGFFVTGDLGVVDDDGYLAIVGRDKDLIISGGYNIYPKEIEELIDEHPAVRESAVVGVPHPDLGEVPVAVVVPQDGAPADPEEILESIRPRLARFKQPRRVEFAGELPRNVMGKIQKAALRQEHAALFQQAPTGPKG</sequence>
<dbReference type="GO" id="GO:0006631">
    <property type="term" value="P:fatty acid metabolic process"/>
    <property type="evidence" value="ECO:0007669"/>
    <property type="project" value="TreeGrafter"/>
</dbReference>
<dbReference type="InterPro" id="IPR020845">
    <property type="entry name" value="AMP-binding_CS"/>
</dbReference>
<dbReference type="EMBL" id="LQBK01000021">
    <property type="protein sequence ID" value="KUG57022.1"/>
    <property type="molecule type" value="Genomic_DNA"/>
</dbReference>
<evidence type="ECO:0000256" key="1">
    <source>
        <dbReference type="ARBA" id="ARBA00006432"/>
    </source>
</evidence>
<dbReference type="SUPFAM" id="SSF56801">
    <property type="entry name" value="Acetyl-CoA synthetase-like"/>
    <property type="match status" value="1"/>
</dbReference>
<dbReference type="Proteomes" id="UP000053512">
    <property type="component" value="Unassembled WGS sequence"/>
</dbReference>
<accession>A0A0W8IAM7</accession>
<dbReference type="InterPro" id="IPR042099">
    <property type="entry name" value="ANL_N_sf"/>
</dbReference>
<feature type="domain" description="AMP-binding enzyme C-terminal" evidence="4">
    <location>
        <begin position="410"/>
        <end position="485"/>
    </location>
</feature>
<comment type="caution">
    <text evidence="5">The sequence shown here is derived from an EMBL/GenBank/DDBJ whole genome shotgun (WGS) entry which is preliminary data.</text>
</comment>
<dbReference type="InterPro" id="IPR025110">
    <property type="entry name" value="AMP-bd_C"/>
</dbReference>